<name>A0A063YG41_9BACT</name>
<sequence>MELTKISEVVDKSVLQTFYIKLIPVTELSTTPGAVNVVNFDLKKLPKIKAMISDLSYNQTPVADIIDTDAKYSIIFDEKLEISNQVLILKNASKEYEYFIVENFTTTYSPSQVNEVNNIAVAQKLEDYIYSKKFIILPNVSETPPEKLDITIKDNFLLQNAHIETIFGEKREVIFRHNMLPMLVNPIEVNEETQKVFMPFLSKFSNIDVRDICVTENSYAIFKDNQLDSRYAHFFQKIYEIYHNQNLIFSGFANKPKEEIEEFKKIYNGNNAEEYVNYEISLLRNSSQFNKEQIDHLILMCSGFLKSSFCIGGGFSNFHKYLLPFYFEMIGETIYLKSEFYELNDKREIAKVVAK</sequence>
<proteinExistence type="predicted"/>
<evidence type="ECO:0000313" key="2">
    <source>
        <dbReference type="Proteomes" id="UP001059349"/>
    </source>
</evidence>
<gene>
    <name evidence="1" type="ORF">NMG93_02670</name>
</gene>
<organism evidence="1 2">
    <name type="scientific">Metamycoplasma hyosynoviae</name>
    <dbReference type="NCBI Taxonomy" id="29559"/>
    <lineage>
        <taxon>Bacteria</taxon>
        <taxon>Bacillati</taxon>
        <taxon>Mycoplasmatota</taxon>
        <taxon>Mycoplasmoidales</taxon>
        <taxon>Metamycoplasmataceae</taxon>
        <taxon>Metamycoplasma</taxon>
    </lineage>
</organism>
<protein>
    <submittedName>
        <fullName evidence="1">Uncharacterized protein</fullName>
    </submittedName>
</protein>
<reference evidence="1" key="1">
    <citation type="submission" date="2022-07" db="EMBL/GenBank/DDBJ databases">
        <title>Complete genome of Mycoplasma hyosynoviae B1.</title>
        <authorList>
            <person name="Spergser J."/>
        </authorList>
    </citation>
    <scope>NUCLEOTIDE SEQUENCE</scope>
    <source>
        <strain evidence="1">B1</strain>
    </source>
</reference>
<dbReference type="AlphaFoldDB" id="A0A063YG41"/>
<dbReference type="RefSeq" id="WP_036443675.1">
    <property type="nucleotide sequence ID" value="NZ_CP101127.1"/>
</dbReference>
<dbReference type="OrthoDB" id="401356at2"/>
<dbReference type="Proteomes" id="UP001059349">
    <property type="component" value="Chromosome"/>
</dbReference>
<dbReference type="EMBL" id="CP101127">
    <property type="protein sequence ID" value="UTO25755.1"/>
    <property type="molecule type" value="Genomic_DNA"/>
</dbReference>
<accession>A0A063YG41</accession>
<evidence type="ECO:0000313" key="1">
    <source>
        <dbReference type="EMBL" id="UTO25755.1"/>
    </source>
</evidence>
<dbReference type="GeneID" id="75105381"/>